<keyword evidence="2" id="KW-1133">Transmembrane helix</keyword>
<feature type="compositionally biased region" description="Basic and acidic residues" evidence="1">
    <location>
        <begin position="1"/>
        <end position="15"/>
    </location>
</feature>
<name>A0A3Q2XI20_HIPCM</name>
<organism evidence="3 4">
    <name type="scientific">Hippocampus comes</name>
    <name type="common">Tiger tail seahorse</name>
    <dbReference type="NCBI Taxonomy" id="109280"/>
    <lineage>
        <taxon>Eukaryota</taxon>
        <taxon>Metazoa</taxon>
        <taxon>Chordata</taxon>
        <taxon>Craniata</taxon>
        <taxon>Vertebrata</taxon>
        <taxon>Euteleostomi</taxon>
        <taxon>Actinopterygii</taxon>
        <taxon>Neopterygii</taxon>
        <taxon>Teleostei</taxon>
        <taxon>Neoteleostei</taxon>
        <taxon>Acanthomorphata</taxon>
        <taxon>Syngnathiaria</taxon>
        <taxon>Syngnathiformes</taxon>
        <taxon>Syngnathoidei</taxon>
        <taxon>Syngnathidae</taxon>
        <taxon>Hippocampus</taxon>
    </lineage>
</organism>
<reference evidence="3" key="1">
    <citation type="submission" date="2025-08" db="UniProtKB">
        <authorList>
            <consortium name="Ensembl"/>
        </authorList>
    </citation>
    <scope>IDENTIFICATION</scope>
</reference>
<dbReference type="Ensembl" id="ENSHCOT00000008752.1">
    <property type="protein sequence ID" value="ENSHCOP00000003427.1"/>
    <property type="gene ID" value="ENSHCOG00000004744.1"/>
</dbReference>
<evidence type="ECO:0000313" key="4">
    <source>
        <dbReference type="Proteomes" id="UP000264820"/>
    </source>
</evidence>
<keyword evidence="2" id="KW-0472">Membrane</keyword>
<keyword evidence="4" id="KW-1185">Reference proteome</keyword>
<sequence length="100" mass="11183">MHSHYDQGRRGHEDDLQNPQTDVRDGEGLVVTHVLTAGLLRIAHVVGLLVAPHELRRRAQDEDAEDEENCEPHPANHHLHCRPLPAHSGLCKTGSDELVR</sequence>
<feature type="region of interest" description="Disordered" evidence="1">
    <location>
        <begin position="57"/>
        <end position="100"/>
    </location>
</feature>
<feature type="region of interest" description="Disordered" evidence="1">
    <location>
        <begin position="1"/>
        <end position="24"/>
    </location>
</feature>
<evidence type="ECO:0000256" key="1">
    <source>
        <dbReference type="SAM" id="MobiDB-lite"/>
    </source>
</evidence>
<protein>
    <submittedName>
        <fullName evidence="3">Uncharacterized protein</fullName>
    </submittedName>
</protein>
<evidence type="ECO:0000256" key="2">
    <source>
        <dbReference type="SAM" id="Phobius"/>
    </source>
</evidence>
<keyword evidence="2" id="KW-0812">Transmembrane</keyword>
<evidence type="ECO:0000313" key="3">
    <source>
        <dbReference type="Ensembl" id="ENSHCOP00000003427.1"/>
    </source>
</evidence>
<dbReference type="GeneTree" id="ENSGT01150000287066"/>
<accession>A0A3Q2XI20</accession>
<dbReference type="OMA" id="VIPNVFC"/>
<feature type="transmembrane region" description="Helical" evidence="2">
    <location>
        <begin position="30"/>
        <end position="51"/>
    </location>
</feature>
<dbReference type="STRING" id="109280.ENSHCOP00000003427"/>
<dbReference type="Proteomes" id="UP000264820">
    <property type="component" value="Unplaced"/>
</dbReference>
<proteinExistence type="predicted"/>
<dbReference type="AlphaFoldDB" id="A0A3Q2XI20"/>
<reference evidence="3" key="2">
    <citation type="submission" date="2025-09" db="UniProtKB">
        <authorList>
            <consortium name="Ensembl"/>
        </authorList>
    </citation>
    <scope>IDENTIFICATION</scope>
</reference>